<keyword evidence="5" id="KW-0677">Repeat</keyword>
<dbReference type="GO" id="GO:0022627">
    <property type="term" value="C:cytosolic small ribosomal subunit"/>
    <property type="evidence" value="ECO:0007669"/>
    <property type="project" value="TreeGrafter"/>
</dbReference>
<comment type="function">
    <text evidence="8">Functions in the early steps of protein synthesis of a small number of specific mRNAs. Acts by directing the binding of methionyl-tRNAi to 40S ribosomal subunits. In contrast to the eIF-2 complex, it binds methionyl-tRNAi to 40S subunits in a codon-dependent manner, whereas the eIF-2 complex binds methionyl-tRNAi to 40S subunits in a GTP-dependent manner.</text>
</comment>
<keyword evidence="3 8" id="KW-0396">Initiation factor</keyword>
<dbReference type="AlphaFoldDB" id="A0A9Q5I484"/>
<dbReference type="PIRSF" id="PIRSF017222">
    <property type="entry name" value="eIF2A"/>
    <property type="match status" value="1"/>
</dbReference>
<dbReference type="GO" id="GO:0003743">
    <property type="term" value="F:translation initiation factor activity"/>
    <property type="evidence" value="ECO:0007669"/>
    <property type="project" value="UniProtKB-UniRule"/>
</dbReference>
<evidence type="ECO:0000256" key="4">
    <source>
        <dbReference type="ARBA" id="ARBA00022574"/>
    </source>
</evidence>
<keyword evidence="13" id="KW-1185">Reference proteome</keyword>
<evidence type="ECO:0000256" key="6">
    <source>
        <dbReference type="ARBA" id="ARBA00022845"/>
    </source>
</evidence>
<keyword evidence="6 8" id="KW-0810">Translation regulation</keyword>
<evidence type="ECO:0000256" key="9">
    <source>
        <dbReference type="SAM" id="Coils"/>
    </source>
</evidence>
<evidence type="ECO:0000313" key="12">
    <source>
        <dbReference type="EMBL" id="OCB91115.1"/>
    </source>
</evidence>
<comment type="similarity">
    <text evidence="1 8">Belongs to the WD repeat EIF2A family.</text>
</comment>
<dbReference type="PANTHER" id="PTHR13227:SF0">
    <property type="entry name" value="EUKARYOTIC TRANSLATION INITIATION FACTOR 2A"/>
    <property type="match status" value="1"/>
</dbReference>
<evidence type="ECO:0000256" key="8">
    <source>
        <dbReference type="PIRNR" id="PIRNR017222"/>
    </source>
</evidence>
<keyword evidence="9" id="KW-0175">Coiled coil</keyword>
<evidence type="ECO:0000256" key="3">
    <source>
        <dbReference type="ARBA" id="ARBA00022540"/>
    </source>
</evidence>
<feature type="compositionally biased region" description="Gly residues" evidence="10">
    <location>
        <begin position="493"/>
        <end position="502"/>
    </location>
</feature>
<keyword evidence="7 8" id="KW-0648">Protein biosynthesis</keyword>
<proteinExistence type="inferred from homology"/>
<name>A0A9Q5I484_SANBA</name>
<sequence length="644" mass="69856">MYALVPHFVERYVRSQKSLGLVGGSPSYESVKGFETPEAPTRTYVYSPDGRLFAYVQSDCVRIHYAENAELLRELSLPNVIEISFSPRGTYISTWERVAKLENDAQHKNLRVYSVSSGEELASFTQKSQINWELQFTISESHAVRLVGQELQVFHPADWSQGVVDKLRVDGLTTISLSPGLNPHVAAFVSGKNSQPANLRVYSLLSLSSPPTCSKSIFRAEHTQFKWNTIGTQVLALVRTDVDQTNKSYYGETRLYLLSSAGNFDCHVASPKEGPIHDFAWSPNSKEFGVVCGFTPTKAVLFDSHVKIVHDFGTAPQNFISFNPQGRLLALAGFGNMSGPISVYDRRSLQKIATIDAPNTTFFEWSPCGRFILTATLSPRLRVDNGIKVWHCSGALMHVQLVDELYQASWRPIPVDAVGAFPQAIPPAPSPNASVALFTAGAKPVVAKAAGAYRPPGARGMDASPVYQRDSEPNSGTNTPNRPYNRSPAPGANGYGGPGGVRGRGRYVPGAAPSSPTPNKEGGGKKQARTKKGKGDKKQEGEPETSVGSVVGAEATEPLRQVAAAAVAEKAENISSGGDGSGLDVVSKKIRNLKKKLKAIDELKERREKGEHLEDTQIKKIDAENSIHEELEKLSLQSGIPVAS</sequence>
<feature type="region of interest" description="Disordered" evidence="10">
    <location>
        <begin position="452"/>
        <end position="555"/>
    </location>
</feature>
<dbReference type="GO" id="GO:0003729">
    <property type="term" value="F:mRNA binding"/>
    <property type="evidence" value="ECO:0007669"/>
    <property type="project" value="TreeGrafter"/>
</dbReference>
<dbReference type="GO" id="GO:0000049">
    <property type="term" value="F:tRNA binding"/>
    <property type="evidence" value="ECO:0007669"/>
    <property type="project" value="UniProtKB-UniRule"/>
</dbReference>
<dbReference type="InterPro" id="IPR011387">
    <property type="entry name" value="TIF2A"/>
</dbReference>
<dbReference type="Pfam" id="PF08662">
    <property type="entry name" value="eIF2A"/>
    <property type="match status" value="1"/>
</dbReference>
<evidence type="ECO:0000259" key="11">
    <source>
        <dbReference type="Pfam" id="PF08662"/>
    </source>
</evidence>
<accession>A0A9Q5I484</accession>
<dbReference type="GO" id="GO:0006417">
    <property type="term" value="P:regulation of translation"/>
    <property type="evidence" value="ECO:0007669"/>
    <property type="project" value="UniProtKB-KW"/>
</dbReference>
<evidence type="ECO:0000256" key="2">
    <source>
        <dbReference type="ARBA" id="ARBA00013819"/>
    </source>
</evidence>
<dbReference type="EMBL" id="LNZH02000106">
    <property type="protein sequence ID" value="OCB91115.1"/>
    <property type="molecule type" value="Genomic_DNA"/>
</dbReference>
<dbReference type="OrthoDB" id="2194683at2759"/>
<dbReference type="GO" id="GO:0043022">
    <property type="term" value="F:ribosome binding"/>
    <property type="evidence" value="ECO:0007669"/>
    <property type="project" value="UniProtKB-UniRule"/>
</dbReference>
<organism evidence="12 13">
    <name type="scientific">Sanghuangporus baumii</name>
    <name type="common">Phellinus baumii</name>
    <dbReference type="NCBI Taxonomy" id="108892"/>
    <lineage>
        <taxon>Eukaryota</taxon>
        <taxon>Fungi</taxon>
        <taxon>Dikarya</taxon>
        <taxon>Basidiomycota</taxon>
        <taxon>Agaricomycotina</taxon>
        <taxon>Agaricomycetes</taxon>
        <taxon>Hymenochaetales</taxon>
        <taxon>Hymenochaetaceae</taxon>
        <taxon>Sanghuangporus</taxon>
    </lineage>
</organism>
<dbReference type="Proteomes" id="UP000757232">
    <property type="component" value="Unassembled WGS sequence"/>
</dbReference>
<reference evidence="12" key="1">
    <citation type="submission" date="2016-06" db="EMBL/GenBank/DDBJ databases">
        <title>Draft Genome sequence of the fungus Inonotus baumii.</title>
        <authorList>
            <person name="Zhu H."/>
            <person name="Lin W."/>
        </authorList>
    </citation>
    <scope>NUCLEOTIDE SEQUENCE</scope>
    <source>
        <strain evidence="12">821</strain>
    </source>
</reference>
<feature type="coiled-coil region" evidence="9">
    <location>
        <begin position="583"/>
        <end position="613"/>
    </location>
</feature>
<evidence type="ECO:0000256" key="7">
    <source>
        <dbReference type="ARBA" id="ARBA00022917"/>
    </source>
</evidence>
<dbReference type="SUPFAM" id="SSF82171">
    <property type="entry name" value="DPP6 N-terminal domain-like"/>
    <property type="match status" value="1"/>
</dbReference>
<dbReference type="InterPro" id="IPR013979">
    <property type="entry name" value="TIF_beta_prop-like"/>
</dbReference>
<evidence type="ECO:0000256" key="5">
    <source>
        <dbReference type="ARBA" id="ARBA00022737"/>
    </source>
</evidence>
<protein>
    <recommendedName>
        <fullName evidence="2 8">Eukaryotic translation initiation factor 2A</fullName>
        <shortName evidence="8">eIF-2A</shortName>
    </recommendedName>
</protein>
<dbReference type="InterPro" id="IPR015943">
    <property type="entry name" value="WD40/YVTN_repeat-like_dom_sf"/>
</dbReference>
<feature type="domain" description="Translation initiation factor beta propellor-like" evidence="11">
    <location>
        <begin position="215"/>
        <end position="408"/>
    </location>
</feature>
<dbReference type="PANTHER" id="PTHR13227">
    <property type="entry name" value="EUKARYOTIC TRANSLATION INITIATION FACTOR 2A"/>
    <property type="match status" value="1"/>
</dbReference>
<comment type="caution">
    <text evidence="12">The sequence shown here is derived from an EMBL/GenBank/DDBJ whole genome shotgun (WGS) entry which is preliminary data.</text>
</comment>
<feature type="compositionally biased region" description="Polar residues" evidence="10">
    <location>
        <begin position="473"/>
        <end position="484"/>
    </location>
</feature>
<gene>
    <name evidence="12" type="ORF">A7U60_g1680</name>
</gene>
<feature type="compositionally biased region" description="Basic residues" evidence="10">
    <location>
        <begin position="526"/>
        <end position="535"/>
    </location>
</feature>
<evidence type="ECO:0000256" key="1">
    <source>
        <dbReference type="ARBA" id="ARBA00009573"/>
    </source>
</evidence>
<evidence type="ECO:0000313" key="13">
    <source>
        <dbReference type="Proteomes" id="UP000757232"/>
    </source>
</evidence>
<dbReference type="Gene3D" id="2.130.10.10">
    <property type="entry name" value="YVTN repeat-like/Quinoprotein amine dehydrogenase"/>
    <property type="match status" value="2"/>
</dbReference>
<evidence type="ECO:0000256" key="10">
    <source>
        <dbReference type="SAM" id="MobiDB-lite"/>
    </source>
</evidence>
<keyword evidence="4" id="KW-0853">WD repeat</keyword>